<keyword evidence="3 7" id="KW-0479">Metal-binding</keyword>
<dbReference type="AlphaFoldDB" id="K9HU01"/>
<dbReference type="eggNOG" id="COG0288">
    <property type="taxonomic scope" value="Bacteria"/>
</dbReference>
<dbReference type="PANTHER" id="PTHR11002">
    <property type="entry name" value="CARBONIC ANHYDRASE"/>
    <property type="match status" value="1"/>
</dbReference>
<comment type="cofactor">
    <cofactor evidence="7">
        <name>Zn(2+)</name>
        <dbReference type="ChEBI" id="CHEBI:29105"/>
    </cofactor>
    <text evidence="7">Binds 1 zinc ion per subunit.</text>
</comment>
<organism evidence="9 10">
    <name type="scientific">Caenispirillum salinarum AK4</name>
    <dbReference type="NCBI Taxonomy" id="1238182"/>
    <lineage>
        <taxon>Bacteria</taxon>
        <taxon>Pseudomonadati</taxon>
        <taxon>Pseudomonadota</taxon>
        <taxon>Alphaproteobacteria</taxon>
        <taxon>Rhodospirillales</taxon>
        <taxon>Novispirillaceae</taxon>
        <taxon>Caenispirillum</taxon>
    </lineage>
</organism>
<comment type="similarity">
    <text evidence="1 8">Belongs to the beta-class carbonic anhydrase family.</text>
</comment>
<dbReference type="InterPro" id="IPR045066">
    <property type="entry name" value="Beta_CA_cladeB"/>
</dbReference>
<dbReference type="Pfam" id="PF00484">
    <property type="entry name" value="Pro_CA"/>
    <property type="match status" value="1"/>
</dbReference>
<dbReference type="EMBL" id="ANHY01000005">
    <property type="protein sequence ID" value="EKV31706.1"/>
    <property type="molecule type" value="Genomic_DNA"/>
</dbReference>
<accession>K9HU01</accession>
<protein>
    <recommendedName>
        <fullName evidence="2 8">Carbonic anhydrase</fullName>
        <ecNumber evidence="2 8">4.2.1.1</ecNumber>
    </recommendedName>
    <alternativeName>
        <fullName evidence="8">Carbonate dehydratase</fullName>
    </alternativeName>
</protein>
<comment type="caution">
    <text evidence="9">The sequence shown here is derived from an EMBL/GenBank/DDBJ whole genome shotgun (WGS) entry which is preliminary data.</text>
</comment>
<evidence type="ECO:0000313" key="10">
    <source>
        <dbReference type="Proteomes" id="UP000009881"/>
    </source>
</evidence>
<dbReference type="GO" id="GO:0015976">
    <property type="term" value="P:carbon utilization"/>
    <property type="evidence" value="ECO:0007669"/>
    <property type="project" value="InterPro"/>
</dbReference>
<evidence type="ECO:0000256" key="4">
    <source>
        <dbReference type="ARBA" id="ARBA00022833"/>
    </source>
</evidence>
<evidence type="ECO:0000256" key="2">
    <source>
        <dbReference type="ARBA" id="ARBA00012925"/>
    </source>
</evidence>
<comment type="function">
    <text evidence="8">Reversible hydration of carbon dioxide.</text>
</comment>
<comment type="catalytic activity">
    <reaction evidence="6 8">
        <text>hydrogencarbonate + H(+) = CO2 + H2O</text>
        <dbReference type="Rhea" id="RHEA:10748"/>
        <dbReference type="ChEBI" id="CHEBI:15377"/>
        <dbReference type="ChEBI" id="CHEBI:15378"/>
        <dbReference type="ChEBI" id="CHEBI:16526"/>
        <dbReference type="ChEBI" id="CHEBI:17544"/>
        <dbReference type="EC" id="4.2.1.1"/>
    </reaction>
</comment>
<feature type="binding site" evidence="7">
    <location>
        <position position="107"/>
    </location>
    <ligand>
        <name>Zn(2+)</name>
        <dbReference type="ChEBI" id="CHEBI:29105"/>
    </ligand>
</feature>
<proteinExistence type="inferred from homology"/>
<reference evidence="9 10" key="1">
    <citation type="journal article" date="2013" name="Genome Announc.">
        <title>Draft Genome Sequence of an Alphaproteobacterium, Caenispirillum salinarum AK4(T), Isolated from a Solar Saltern.</title>
        <authorList>
            <person name="Khatri I."/>
            <person name="Singh A."/>
            <person name="Korpole S."/>
            <person name="Pinnaka A.K."/>
            <person name="Subramanian S."/>
        </authorList>
    </citation>
    <scope>NUCLEOTIDE SEQUENCE [LARGE SCALE GENOMIC DNA]</scope>
    <source>
        <strain evidence="9 10">AK4</strain>
    </source>
</reference>
<dbReference type="InterPro" id="IPR001765">
    <property type="entry name" value="Carbonic_anhydrase"/>
</dbReference>
<dbReference type="PATRIC" id="fig|1238182.3.peg.1126"/>
<feature type="binding site" evidence="7">
    <location>
        <position position="110"/>
    </location>
    <ligand>
        <name>Zn(2+)</name>
        <dbReference type="ChEBI" id="CHEBI:29105"/>
    </ligand>
</feature>
<dbReference type="RefSeq" id="WP_009539575.1">
    <property type="nucleotide sequence ID" value="NZ_ANHY01000005.1"/>
</dbReference>
<dbReference type="InterPro" id="IPR036874">
    <property type="entry name" value="Carbonic_anhydrase_sf"/>
</dbReference>
<evidence type="ECO:0000256" key="6">
    <source>
        <dbReference type="ARBA" id="ARBA00048348"/>
    </source>
</evidence>
<dbReference type="SUPFAM" id="SSF53056">
    <property type="entry name" value="beta-carbonic anhydrase, cab"/>
    <property type="match status" value="1"/>
</dbReference>
<evidence type="ECO:0000256" key="5">
    <source>
        <dbReference type="ARBA" id="ARBA00023239"/>
    </source>
</evidence>
<evidence type="ECO:0000256" key="8">
    <source>
        <dbReference type="RuleBase" id="RU003956"/>
    </source>
</evidence>
<evidence type="ECO:0000256" key="1">
    <source>
        <dbReference type="ARBA" id="ARBA00006217"/>
    </source>
</evidence>
<evidence type="ECO:0000256" key="3">
    <source>
        <dbReference type="ARBA" id="ARBA00022723"/>
    </source>
</evidence>
<evidence type="ECO:0000313" key="9">
    <source>
        <dbReference type="EMBL" id="EKV31706.1"/>
    </source>
</evidence>
<dbReference type="GO" id="GO:0004089">
    <property type="term" value="F:carbonate dehydratase activity"/>
    <property type="evidence" value="ECO:0007669"/>
    <property type="project" value="UniProtKB-UniRule"/>
</dbReference>
<dbReference type="GO" id="GO:0008270">
    <property type="term" value="F:zinc ion binding"/>
    <property type="evidence" value="ECO:0007669"/>
    <property type="project" value="UniProtKB-UniRule"/>
</dbReference>
<dbReference type="PANTHER" id="PTHR11002:SF76">
    <property type="entry name" value="CARBONIC ANHYDRASE"/>
    <property type="match status" value="1"/>
</dbReference>
<sequence length="204" mass="22866">MSSQTPIDRLVAGFRGFHALYYEQRPERIRDLVEVGQKPKILMIACSDSRVDPAIVTNAEPGELFIVRNVANLVPPYMPDGNYHSTSAALEFAVRDLKVEHIVVLGHSRCGGIRAFMDASSGRSSEREFIGPWVSICHCAGGKTDSDEVERGAIKGSINNLMTFPWVRERVEAGTLSLHGWWFKIETGNLWELDEETGEYEQRV</sequence>
<keyword evidence="10" id="KW-1185">Reference proteome</keyword>
<dbReference type="STRING" id="1238182.C882_3456"/>
<keyword evidence="5 8" id="KW-0456">Lyase</keyword>
<feature type="binding site" evidence="7">
    <location>
        <position position="48"/>
    </location>
    <ligand>
        <name>Zn(2+)</name>
        <dbReference type="ChEBI" id="CHEBI:29105"/>
    </ligand>
</feature>
<dbReference type="EC" id="4.2.1.1" evidence="2 8"/>
<keyword evidence="4 7" id="KW-0862">Zinc</keyword>
<gene>
    <name evidence="9" type="ORF">C882_3456</name>
</gene>
<feature type="binding site" evidence="7">
    <location>
        <position position="46"/>
    </location>
    <ligand>
        <name>Zn(2+)</name>
        <dbReference type="ChEBI" id="CHEBI:29105"/>
    </ligand>
</feature>
<dbReference type="Gene3D" id="3.40.1050.10">
    <property type="entry name" value="Carbonic anhydrase"/>
    <property type="match status" value="1"/>
</dbReference>
<dbReference type="PROSITE" id="PS00705">
    <property type="entry name" value="PROK_CO2_ANHYDRASE_2"/>
    <property type="match status" value="1"/>
</dbReference>
<dbReference type="Proteomes" id="UP000009881">
    <property type="component" value="Unassembled WGS sequence"/>
</dbReference>
<dbReference type="CDD" id="cd00884">
    <property type="entry name" value="beta_CA_cladeB"/>
    <property type="match status" value="1"/>
</dbReference>
<dbReference type="SMART" id="SM00947">
    <property type="entry name" value="Pro_CA"/>
    <property type="match status" value="1"/>
</dbReference>
<evidence type="ECO:0000256" key="7">
    <source>
        <dbReference type="PIRSR" id="PIRSR601765-1"/>
    </source>
</evidence>
<dbReference type="InterPro" id="IPR015892">
    <property type="entry name" value="Carbonic_anhydrase_CS"/>
</dbReference>
<dbReference type="PROSITE" id="PS00704">
    <property type="entry name" value="PROK_CO2_ANHYDRASE_1"/>
    <property type="match status" value="1"/>
</dbReference>
<name>K9HU01_9PROT</name>